<gene>
    <name evidence="2" type="ORF">GCM10014713_00320</name>
</gene>
<evidence type="ECO:0000256" key="1">
    <source>
        <dbReference type="SAM" id="MobiDB-lite"/>
    </source>
</evidence>
<reference evidence="2" key="2">
    <citation type="submission" date="2020-09" db="EMBL/GenBank/DDBJ databases">
        <authorList>
            <person name="Sun Q."/>
            <person name="Ohkuma M."/>
        </authorList>
    </citation>
    <scope>NUCLEOTIDE SEQUENCE</scope>
    <source>
        <strain evidence="2">JCM 3172</strain>
    </source>
</reference>
<organism evidence="2 3">
    <name type="scientific">Streptomyces purpureus</name>
    <dbReference type="NCBI Taxonomy" id="1951"/>
    <lineage>
        <taxon>Bacteria</taxon>
        <taxon>Bacillati</taxon>
        <taxon>Actinomycetota</taxon>
        <taxon>Actinomycetes</taxon>
        <taxon>Kitasatosporales</taxon>
        <taxon>Streptomycetaceae</taxon>
        <taxon>Streptomyces</taxon>
    </lineage>
</organism>
<feature type="compositionally biased region" description="Basic and acidic residues" evidence="1">
    <location>
        <begin position="43"/>
        <end position="59"/>
    </location>
</feature>
<accession>A0A918GVP8</accession>
<name>A0A918GVP8_9ACTN</name>
<evidence type="ECO:0000313" key="2">
    <source>
        <dbReference type="EMBL" id="GGT11885.1"/>
    </source>
</evidence>
<dbReference type="AlphaFoldDB" id="A0A918GVP8"/>
<feature type="compositionally biased region" description="Basic and acidic residues" evidence="1">
    <location>
        <begin position="9"/>
        <end position="23"/>
    </location>
</feature>
<protein>
    <submittedName>
        <fullName evidence="2">Uncharacterized protein</fullName>
    </submittedName>
</protein>
<evidence type="ECO:0000313" key="3">
    <source>
        <dbReference type="Proteomes" id="UP000619486"/>
    </source>
</evidence>
<keyword evidence="3" id="KW-1185">Reference proteome</keyword>
<comment type="caution">
    <text evidence="2">The sequence shown here is derived from an EMBL/GenBank/DDBJ whole genome shotgun (WGS) entry which is preliminary data.</text>
</comment>
<feature type="region of interest" description="Disordered" evidence="1">
    <location>
        <begin position="1"/>
        <end position="59"/>
    </location>
</feature>
<proteinExistence type="predicted"/>
<dbReference type="Proteomes" id="UP000619486">
    <property type="component" value="Unassembled WGS sequence"/>
</dbReference>
<sequence length="59" mass="7019">MTVMNQIGDKPEEVRKHLEEEKRGARRKERKHGERAAPPVDPARPRRPDDETYEEKDRP</sequence>
<dbReference type="EMBL" id="BMQQ01000001">
    <property type="protein sequence ID" value="GGT11885.1"/>
    <property type="molecule type" value="Genomic_DNA"/>
</dbReference>
<reference evidence="2" key="1">
    <citation type="journal article" date="2014" name="Int. J. Syst. Evol. Microbiol.">
        <title>Complete genome sequence of Corynebacterium casei LMG S-19264T (=DSM 44701T), isolated from a smear-ripened cheese.</title>
        <authorList>
            <consortium name="US DOE Joint Genome Institute (JGI-PGF)"/>
            <person name="Walter F."/>
            <person name="Albersmeier A."/>
            <person name="Kalinowski J."/>
            <person name="Ruckert C."/>
        </authorList>
    </citation>
    <scope>NUCLEOTIDE SEQUENCE</scope>
    <source>
        <strain evidence="2">JCM 3172</strain>
    </source>
</reference>